<dbReference type="EC" id="3.6.-.-" evidence="2"/>
<dbReference type="Pfam" id="PF00293">
    <property type="entry name" value="NUDIX"/>
    <property type="match status" value="1"/>
</dbReference>
<dbReference type="InterPro" id="IPR015797">
    <property type="entry name" value="NUDIX_hydrolase-like_dom_sf"/>
</dbReference>
<evidence type="ECO:0000313" key="3">
    <source>
        <dbReference type="Proteomes" id="UP001549691"/>
    </source>
</evidence>
<dbReference type="PROSITE" id="PS51462">
    <property type="entry name" value="NUDIX"/>
    <property type="match status" value="1"/>
</dbReference>
<accession>A0ABV2TG81</accession>
<evidence type="ECO:0000313" key="2">
    <source>
        <dbReference type="EMBL" id="MET7012931.1"/>
    </source>
</evidence>
<dbReference type="RefSeq" id="WP_354599396.1">
    <property type="nucleotide sequence ID" value="NZ_JBEWZI010000002.1"/>
</dbReference>
<keyword evidence="3" id="KW-1185">Reference proteome</keyword>
<sequence>MIYHPRLNEQGQKHPIYKPHTPSELKSWGDASSIVTATPDCDMSAGINGKALTSGVMPETREQWEEWAGCYDFEEPDFVLSKGMKEAAGAVVIEDDGRVWVVSPSNEFGGYANTVPKGRTKGVLSLRATALKEVFEEAGLMIELTGFLVDADRTSTRTRYYLARRIGGNPAEMCWESQAVHLVPSQQLETFVTSEFDAPVISALRCHLKAQAAEVKPKVATALDWKTLPFGRDVMGWAINRNFGARQFANLRLGMIPHSDDDKWFAYFSGNVLHMYRSWTGHYFFRVYFIPQEEGAIATVAEANLDREYFEGTEEKAKTLLMDMLDYFATDVAHKLY</sequence>
<dbReference type="Gene3D" id="3.90.79.10">
    <property type="entry name" value="Nucleoside Triphosphate Pyrophosphohydrolase"/>
    <property type="match status" value="1"/>
</dbReference>
<protein>
    <submittedName>
        <fullName evidence="2">NUDIX hydrolase</fullName>
        <ecNumber evidence="2">3.6.-.-</ecNumber>
    </submittedName>
</protein>
<evidence type="ECO:0000259" key="1">
    <source>
        <dbReference type="PROSITE" id="PS51462"/>
    </source>
</evidence>
<dbReference type="SUPFAM" id="SSF55811">
    <property type="entry name" value="Nudix"/>
    <property type="match status" value="1"/>
</dbReference>
<comment type="caution">
    <text evidence="2">The sequence shown here is derived from an EMBL/GenBank/DDBJ whole genome shotgun (WGS) entry which is preliminary data.</text>
</comment>
<reference evidence="2 3" key="1">
    <citation type="submission" date="2024-07" db="EMBL/GenBank/DDBJ databases">
        <title>Uliginosibacterium flavum JJ3220;KACC:17644.</title>
        <authorList>
            <person name="Kim M.K."/>
        </authorList>
    </citation>
    <scope>NUCLEOTIDE SEQUENCE [LARGE SCALE GENOMIC DNA]</scope>
    <source>
        <strain evidence="2 3">KACC:17644</strain>
    </source>
</reference>
<dbReference type="GO" id="GO:0016787">
    <property type="term" value="F:hydrolase activity"/>
    <property type="evidence" value="ECO:0007669"/>
    <property type="project" value="UniProtKB-KW"/>
</dbReference>
<organism evidence="2 3">
    <name type="scientific">Uliginosibacterium flavum</name>
    <dbReference type="NCBI Taxonomy" id="1396831"/>
    <lineage>
        <taxon>Bacteria</taxon>
        <taxon>Pseudomonadati</taxon>
        <taxon>Pseudomonadota</taxon>
        <taxon>Betaproteobacteria</taxon>
        <taxon>Rhodocyclales</taxon>
        <taxon>Zoogloeaceae</taxon>
        <taxon>Uliginosibacterium</taxon>
    </lineage>
</organism>
<dbReference type="EMBL" id="JBEWZI010000002">
    <property type="protein sequence ID" value="MET7012931.1"/>
    <property type="molecule type" value="Genomic_DNA"/>
</dbReference>
<dbReference type="Proteomes" id="UP001549691">
    <property type="component" value="Unassembled WGS sequence"/>
</dbReference>
<keyword evidence="2" id="KW-0378">Hydrolase</keyword>
<proteinExistence type="predicted"/>
<dbReference type="CDD" id="cd02883">
    <property type="entry name" value="NUDIX_Hydrolase"/>
    <property type="match status" value="1"/>
</dbReference>
<feature type="domain" description="Nudix hydrolase" evidence="1">
    <location>
        <begin position="83"/>
        <end position="205"/>
    </location>
</feature>
<name>A0ABV2TG81_9RHOO</name>
<dbReference type="InterPro" id="IPR000086">
    <property type="entry name" value="NUDIX_hydrolase_dom"/>
</dbReference>
<gene>
    <name evidence="2" type="ORF">ABXR19_01935</name>
</gene>